<protein>
    <submittedName>
        <fullName evidence="1">Uncharacterized protein</fullName>
    </submittedName>
</protein>
<accession>A0A370Q7B5</accession>
<comment type="caution">
    <text evidence="1">The sequence shown here is derived from an EMBL/GenBank/DDBJ whole genome shotgun (WGS) entry which is preliminary data.</text>
</comment>
<reference evidence="1 2" key="1">
    <citation type="submission" date="2018-07" db="EMBL/GenBank/DDBJ databases">
        <title>Genomic Encyclopedia of Type Strains, Phase IV (KMG-IV): sequencing the most valuable type-strain genomes for metagenomic binning, comparative biology and taxonomic classification.</title>
        <authorList>
            <person name="Goeker M."/>
        </authorList>
    </citation>
    <scope>NUCLEOTIDE SEQUENCE [LARGE SCALE GENOMIC DNA]</scope>
    <source>
        <strain evidence="1 2">DSM 101478</strain>
    </source>
</reference>
<sequence length="31" mass="3460">MNTGIDIKLEDSSQILHPVKIDKLLVTHPFG</sequence>
<dbReference type="EMBL" id="QRAO01000005">
    <property type="protein sequence ID" value="RDK84275.1"/>
    <property type="molecule type" value="Genomic_DNA"/>
</dbReference>
<gene>
    <name evidence="1" type="ORF">C8D94_105120</name>
</gene>
<proteinExistence type="predicted"/>
<evidence type="ECO:0000313" key="2">
    <source>
        <dbReference type="Proteomes" id="UP000255317"/>
    </source>
</evidence>
<name>A0A370Q7B5_9FLAO</name>
<organism evidence="1 2">
    <name type="scientific">Marinirhabdus gelatinilytica</name>
    <dbReference type="NCBI Taxonomy" id="1703343"/>
    <lineage>
        <taxon>Bacteria</taxon>
        <taxon>Pseudomonadati</taxon>
        <taxon>Bacteroidota</taxon>
        <taxon>Flavobacteriia</taxon>
        <taxon>Flavobacteriales</taxon>
        <taxon>Flavobacteriaceae</taxon>
    </lineage>
</organism>
<dbReference type="AlphaFoldDB" id="A0A370Q7B5"/>
<keyword evidence="2" id="KW-1185">Reference proteome</keyword>
<evidence type="ECO:0000313" key="1">
    <source>
        <dbReference type="EMBL" id="RDK84275.1"/>
    </source>
</evidence>
<dbReference type="Proteomes" id="UP000255317">
    <property type="component" value="Unassembled WGS sequence"/>
</dbReference>